<dbReference type="AlphaFoldDB" id="A0A484YW04"/>
<dbReference type="InterPro" id="IPR036259">
    <property type="entry name" value="MFS_trans_sf"/>
</dbReference>
<evidence type="ECO:0000313" key="2">
    <source>
        <dbReference type="Proteomes" id="UP000351155"/>
    </source>
</evidence>
<protein>
    <submittedName>
        <fullName evidence="1">Arabinose efflux permease</fullName>
    </submittedName>
</protein>
<dbReference type="Proteomes" id="UP000351155">
    <property type="component" value="Unassembled WGS sequence"/>
</dbReference>
<proteinExistence type="predicted"/>
<dbReference type="EMBL" id="CAADIW010000042">
    <property type="protein sequence ID" value="VFS40354.1"/>
    <property type="molecule type" value="Genomic_DNA"/>
</dbReference>
<sequence length="65" mass="6930">MFVGPVMMGVMMQHINISSGYLLIAALSVVAAIATPLSARWVYARKAQHASRLLKNGAYAAAPDQ</sequence>
<accession>A0A484YW04</accession>
<reference evidence="1 2" key="1">
    <citation type="submission" date="2019-03" db="EMBL/GenBank/DDBJ databases">
        <authorList>
            <consortium name="Pathogen Informatics"/>
        </authorList>
    </citation>
    <scope>NUCLEOTIDE SEQUENCE [LARGE SCALE GENOMIC DNA]</scope>
    <source>
        <strain evidence="1 2">NCTC12126</strain>
    </source>
</reference>
<dbReference type="SUPFAM" id="SSF103473">
    <property type="entry name" value="MFS general substrate transporter"/>
    <property type="match status" value="1"/>
</dbReference>
<organism evidence="1 2">
    <name type="scientific">Enterobacter cancerogenus</name>
    <dbReference type="NCBI Taxonomy" id="69218"/>
    <lineage>
        <taxon>Bacteria</taxon>
        <taxon>Pseudomonadati</taxon>
        <taxon>Pseudomonadota</taxon>
        <taxon>Gammaproteobacteria</taxon>
        <taxon>Enterobacterales</taxon>
        <taxon>Enterobacteriaceae</taxon>
        <taxon>Enterobacter</taxon>
        <taxon>Enterobacter cloacae complex</taxon>
    </lineage>
</organism>
<gene>
    <name evidence="1" type="ORF">NCTC12126_03982</name>
</gene>
<evidence type="ECO:0000313" key="1">
    <source>
        <dbReference type="EMBL" id="VFS40354.1"/>
    </source>
</evidence>
<name>A0A484YW04_9ENTR</name>